<evidence type="ECO:0000313" key="12">
    <source>
        <dbReference type="Proteomes" id="UP000663866"/>
    </source>
</evidence>
<sequence>MIDNTSLTRAQAAGRLQESIDTLHDCLSVYILSVIDKARLNSQRKKYLRDEIQRIDADFSALTLFVARDHWNDLIVPHCNEVSPEIRSLMRRAKDIRNAVSHQRFNVANYERALETLANLATAIGKHDVARDIQAKTSVPLILDTWEKLKGDGDVFFEQGKWTDAMNSYTQALRWTQNQPILYANRASCELKLTMYQLAREDAEDSIELDSSQVTYYRILSEALMALELYTEAIAVCTKGLEVEPRDEVLLVWKRDSSALEKALIYQVTNPRVIKPEISQYEDILSRMAAHNVKPTPCDSEIEEITDWESVVRSSGLMIEIKRLYKLQKPELETRIVEMCEEASRLGNAEALYNQGINYGEGGYGGLLRDFSQKILYFQKAAAQKPYCRLSNYVIHNPGVAEAENGLGVSYRDGSGCDIDANKAVMYFRRSAEHGYAEGQNNFAIALLTGAGINKNTKLARGWFAKAAEQGIAEAQVNYGDLLADGKGGSVDIEQAVELYRCAADQGYPDAYKKIQELQTRTGRITSGYSVDQLQNHNVHVLMLTGLNYARGEGGREKDMNRALHYYKMAADRDHMEAEWELARILLYHFKNNSEGFVYMKRAAEKGHILAEWHTGQLLSFGHGCERDENEARRWLTRAKRHFSTLKSSDLPDVSYIAHVNVDDNLEVSKSVCDFERTRQYLSTEGLTIEDRVNRRIKEMYSLEMPRLLPEEITRNFISIPSEYCLNKSDVYYEVERRAKVGSITAQKYMRGYAILKNGLRKIIESPAESLRLFRLGFGLCERLPALGAFRVVTQWYLLKHPHDADALFVNVRSNPRSNRERILFLENCVQLHPLAADFHDMLACMYMAENEYSKAERTITRALELEFDPERLYTQVSAIKFANDVRQMSQMRTFISKNGRNPKETKTKSKKYIDSILASNLDDIILNYNRVLELIPIDHKKVPITHYTLASLHLLRGEKQLTSDHWHKAETTDHPNIRLPCHEPVPDFFEPKKMVKKWILENDPTSALTSTEFALQSSSLLSVTDEKQRRRCDQCGTPNSLKSCPCGKAYYCDKLCQVAHWSVHKMTGEHKKQ</sequence>
<protein>
    <recommendedName>
        <fullName evidence="6">MYND-type domain-containing protein</fullName>
    </recommendedName>
</protein>
<dbReference type="PROSITE" id="PS50865">
    <property type="entry name" value="ZF_MYND_2"/>
    <property type="match status" value="1"/>
</dbReference>
<dbReference type="InterPro" id="IPR019734">
    <property type="entry name" value="TPR_rpt"/>
</dbReference>
<dbReference type="Proteomes" id="UP000663866">
    <property type="component" value="Unassembled WGS sequence"/>
</dbReference>
<dbReference type="Proteomes" id="UP000663842">
    <property type="component" value="Unassembled WGS sequence"/>
</dbReference>
<keyword evidence="3" id="KW-0862">Zinc</keyword>
<gene>
    <name evidence="10" type="ORF">OVN521_LOCUS24321</name>
    <name evidence="9" type="ORF">UXM345_LOCUS19396</name>
    <name evidence="7" type="ORF">WKI299_LOCUS16974</name>
    <name evidence="8" type="ORF">XDN619_LOCUS36479</name>
</gene>
<proteinExistence type="inferred from homology"/>
<evidence type="ECO:0000256" key="1">
    <source>
        <dbReference type="ARBA" id="ARBA00022723"/>
    </source>
</evidence>
<dbReference type="Pfam" id="PF08238">
    <property type="entry name" value="Sel1"/>
    <property type="match status" value="7"/>
</dbReference>
<evidence type="ECO:0000313" key="8">
    <source>
        <dbReference type="EMBL" id="CAF2264560.1"/>
    </source>
</evidence>
<evidence type="ECO:0000259" key="6">
    <source>
        <dbReference type="PROSITE" id="PS50865"/>
    </source>
</evidence>
<evidence type="ECO:0000256" key="5">
    <source>
        <dbReference type="PROSITE-ProRule" id="PRU00134"/>
    </source>
</evidence>
<dbReference type="InterPro" id="IPR006597">
    <property type="entry name" value="Sel1-like"/>
</dbReference>
<dbReference type="SUPFAM" id="SSF81901">
    <property type="entry name" value="HCP-like"/>
    <property type="match status" value="2"/>
</dbReference>
<dbReference type="EMBL" id="CAJNRF010006853">
    <property type="protein sequence ID" value="CAF2085182.1"/>
    <property type="molecule type" value="Genomic_DNA"/>
</dbReference>
<evidence type="ECO:0000256" key="3">
    <source>
        <dbReference type="ARBA" id="ARBA00022833"/>
    </source>
</evidence>
<dbReference type="SMART" id="SM00028">
    <property type="entry name" value="TPR"/>
    <property type="match status" value="5"/>
</dbReference>
<evidence type="ECO:0000313" key="11">
    <source>
        <dbReference type="Proteomes" id="UP000663856"/>
    </source>
</evidence>
<dbReference type="PANTHER" id="PTHR11102:SF160">
    <property type="entry name" value="ERAD-ASSOCIATED E3 UBIQUITIN-PROTEIN LIGASE COMPONENT HRD3"/>
    <property type="match status" value="1"/>
</dbReference>
<dbReference type="SMART" id="SM00671">
    <property type="entry name" value="SEL1"/>
    <property type="match status" value="7"/>
</dbReference>
<comment type="caution">
    <text evidence="7">The sequence shown here is derived from an EMBL/GenBank/DDBJ whole genome shotgun (WGS) entry which is preliminary data.</text>
</comment>
<dbReference type="InterPro" id="IPR002893">
    <property type="entry name" value="Znf_MYND"/>
</dbReference>
<dbReference type="Proteomes" id="UP000663887">
    <property type="component" value="Unassembled WGS sequence"/>
</dbReference>
<dbReference type="Gene3D" id="6.10.140.2220">
    <property type="match status" value="1"/>
</dbReference>
<dbReference type="SUPFAM" id="SSF144232">
    <property type="entry name" value="HIT/MYND zinc finger-like"/>
    <property type="match status" value="1"/>
</dbReference>
<keyword evidence="1" id="KW-0479">Metal-binding</keyword>
<dbReference type="Pfam" id="PF13414">
    <property type="entry name" value="TPR_11"/>
    <property type="match status" value="1"/>
</dbReference>
<dbReference type="EMBL" id="CAJNRG010018883">
    <property type="protein sequence ID" value="CAF2264560.1"/>
    <property type="molecule type" value="Genomic_DNA"/>
</dbReference>
<dbReference type="Gene3D" id="1.25.40.10">
    <property type="entry name" value="Tetratricopeptide repeat domain"/>
    <property type="match status" value="4"/>
</dbReference>
<keyword evidence="12" id="KW-1185">Reference proteome</keyword>
<organism evidence="7 11">
    <name type="scientific">Rotaria magnacalcarata</name>
    <dbReference type="NCBI Taxonomy" id="392030"/>
    <lineage>
        <taxon>Eukaryota</taxon>
        <taxon>Metazoa</taxon>
        <taxon>Spiralia</taxon>
        <taxon>Gnathifera</taxon>
        <taxon>Rotifera</taxon>
        <taxon>Eurotatoria</taxon>
        <taxon>Bdelloidea</taxon>
        <taxon>Philodinida</taxon>
        <taxon>Philodinidae</taxon>
        <taxon>Rotaria</taxon>
    </lineage>
</organism>
<dbReference type="SUPFAM" id="SSF48452">
    <property type="entry name" value="TPR-like"/>
    <property type="match status" value="2"/>
</dbReference>
<evidence type="ECO:0000256" key="2">
    <source>
        <dbReference type="ARBA" id="ARBA00022771"/>
    </source>
</evidence>
<reference evidence="7" key="1">
    <citation type="submission" date="2021-02" db="EMBL/GenBank/DDBJ databases">
        <authorList>
            <person name="Nowell W R."/>
        </authorList>
    </citation>
    <scope>NUCLEOTIDE SEQUENCE</scope>
</reference>
<dbReference type="PANTHER" id="PTHR11102">
    <property type="entry name" value="SEL-1-LIKE PROTEIN"/>
    <property type="match status" value="1"/>
</dbReference>
<dbReference type="EMBL" id="CAJOBG010005752">
    <property type="protein sequence ID" value="CAF4164332.1"/>
    <property type="molecule type" value="Genomic_DNA"/>
</dbReference>
<dbReference type="Pfam" id="PF01753">
    <property type="entry name" value="zf-MYND"/>
    <property type="match status" value="1"/>
</dbReference>
<dbReference type="EMBL" id="CAJOBF010002747">
    <property type="protein sequence ID" value="CAF4053802.1"/>
    <property type="molecule type" value="Genomic_DNA"/>
</dbReference>
<dbReference type="Proteomes" id="UP000663856">
    <property type="component" value="Unassembled WGS sequence"/>
</dbReference>
<keyword evidence="2 5" id="KW-0863">Zinc-finger</keyword>
<accession>A0A816SHM9</accession>
<dbReference type="InterPro" id="IPR011990">
    <property type="entry name" value="TPR-like_helical_dom_sf"/>
</dbReference>
<evidence type="ECO:0000313" key="7">
    <source>
        <dbReference type="EMBL" id="CAF2085182.1"/>
    </source>
</evidence>
<feature type="domain" description="MYND-type" evidence="6">
    <location>
        <begin position="1033"/>
        <end position="1074"/>
    </location>
</feature>
<dbReference type="Pfam" id="PF13176">
    <property type="entry name" value="TPR_7"/>
    <property type="match status" value="1"/>
</dbReference>
<dbReference type="AlphaFoldDB" id="A0A816SHM9"/>
<dbReference type="InterPro" id="IPR050767">
    <property type="entry name" value="Sel1_AlgK"/>
</dbReference>
<comment type="similarity">
    <text evidence="4">Belongs to the sel-1 family.</text>
</comment>
<dbReference type="GO" id="GO:0008270">
    <property type="term" value="F:zinc ion binding"/>
    <property type="evidence" value="ECO:0007669"/>
    <property type="project" value="UniProtKB-KW"/>
</dbReference>
<evidence type="ECO:0000313" key="9">
    <source>
        <dbReference type="EMBL" id="CAF4053802.1"/>
    </source>
</evidence>
<evidence type="ECO:0000256" key="4">
    <source>
        <dbReference type="ARBA" id="ARBA00038101"/>
    </source>
</evidence>
<evidence type="ECO:0000313" key="10">
    <source>
        <dbReference type="EMBL" id="CAF4164332.1"/>
    </source>
</evidence>
<name>A0A816SHM9_9BILA</name>